<comment type="caution">
    <text evidence="2">The sequence shown here is derived from an EMBL/GenBank/DDBJ whole genome shotgun (WGS) entry which is preliminary data.</text>
</comment>
<protein>
    <submittedName>
        <fullName evidence="2">Uncharacterized protein</fullName>
    </submittedName>
</protein>
<name>A0A2W2D268_9ACTN</name>
<keyword evidence="3" id="KW-1185">Reference proteome</keyword>
<evidence type="ECO:0000313" key="2">
    <source>
        <dbReference type="EMBL" id="PZG04853.1"/>
    </source>
</evidence>
<proteinExistence type="predicted"/>
<gene>
    <name evidence="2" type="ORF">C1I95_33035</name>
</gene>
<dbReference type="RefSeq" id="WP_233514039.1">
    <property type="nucleotide sequence ID" value="NZ_POTY01000403.1"/>
</dbReference>
<evidence type="ECO:0000313" key="3">
    <source>
        <dbReference type="Proteomes" id="UP000248924"/>
    </source>
</evidence>
<dbReference type="AlphaFoldDB" id="A0A2W2D268"/>
<organism evidence="2 3">
    <name type="scientific">Micromonospora craterilacus</name>
    <dbReference type="NCBI Taxonomy" id="1655439"/>
    <lineage>
        <taxon>Bacteria</taxon>
        <taxon>Bacillati</taxon>
        <taxon>Actinomycetota</taxon>
        <taxon>Actinomycetes</taxon>
        <taxon>Micromonosporales</taxon>
        <taxon>Micromonosporaceae</taxon>
        <taxon>Micromonospora</taxon>
    </lineage>
</organism>
<sequence length="79" mass="8941">PERLGRLPIVPVPPAPAPAPASRKAAALQPQRDTGRPWWRRRWNWAVLASSPGYVTMGHCWTESGARRRADRHVRRAAR</sequence>
<dbReference type="Proteomes" id="UP000248924">
    <property type="component" value="Unassembled WGS sequence"/>
</dbReference>
<feature type="region of interest" description="Disordered" evidence="1">
    <location>
        <begin position="1"/>
        <end position="34"/>
    </location>
</feature>
<feature type="compositionally biased region" description="Pro residues" evidence="1">
    <location>
        <begin position="10"/>
        <end position="19"/>
    </location>
</feature>
<evidence type="ECO:0000256" key="1">
    <source>
        <dbReference type="SAM" id="MobiDB-lite"/>
    </source>
</evidence>
<accession>A0A2W2D268</accession>
<feature type="non-terminal residue" evidence="2">
    <location>
        <position position="1"/>
    </location>
</feature>
<feature type="compositionally biased region" description="Low complexity" evidence="1">
    <location>
        <begin position="20"/>
        <end position="30"/>
    </location>
</feature>
<reference evidence="2 3" key="1">
    <citation type="submission" date="2018-01" db="EMBL/GenBank/DDBJ databases">
        <title>Draft genome sequence of Jishengella sp. NA12.</title>
        <authorList>
            <person name="Sahin N."/>
            <person name="Ay H."/>
            <person name="Saygin H."/>
        </authorList>
    </citation>
    <scope>NUCLEOTIDE SEQUENCE [LARGE SCALE GENOMIC DNA]</scope>
    <source>
        <strain evidence="2 3">NA12</strain>
    </source>
</reference>
<dbReference type="EMBL" id="POTY01000403">
    <property type="protein sequence ID" value="PZG04853.1"/>
    <property type="molecule type" value="Genomic_DNA"/>
</dbReference>